<evidence type="ECO:0000256" key="6">
    <source>
        <dbReference type="ARBA" id="ARBA00023033"/>
    </source>
</evidence>
<dbReference type="PRINTS" id="PR00385">
    <property type="entry name" value="P450"/>
</dbReference>
<evidence type="ECO:0000256" key="4">
    <source>
        <dbReference type="ARBA" id="ARBA00023002"/>
    </source>
</evidence>
<evidence type="ECO:0000313" key="9">
    <source>
        <dbReference type="Proteomes" id="UP001431429"/>
    </source>
</evidence>
<dbReference type="EMBL" id="JAMQAW010000070">
    <property type="protein sequence ID" value="MCM2393325.1"/>
    <property type="molecule type" value="Genomic_DNA"/>
</dbReference>
<dbReference type="Pfam" id="PF00067">
    <property type="entry name" value="p450"/>
    <property type="match status" value="1"/>
</dbReference>
<dbReference type="Proteomes" id="UP001431429">
    <property type="component" value="Unassembled WGS sequence"/>
</dbReference>
<keyword evidence="9" id="KW-1185">Reference proteome</keyword>
<dbReference type="PROSITE" id="PS00086">
    <property type="entry name" value="CYTOCHROME_P450"/>
    <property type="match status" value="1"/>
</dbReference>
<reference evidence="8" key="1">
    <citation type="submission" date="2022-06" db="EMBL/GenBank/DDBJ databases">
        <title>Genome public.</title>
        <authorList>
            <person name="Sun Q."/>
        </authorList>
    </citation>
    <scope>NUCLEOTIDE SEQUENCE</scope>
    <source>
        <strain evidence="8">CWNU-1</strain>
    </source>
</reference>
<dbReference type="PANTHER" id="PTHR24291:SF50">
    <property type="entry name" value="BIFUNCTIONAL ALBAFLAVENONE MONOOXYGENASE_TERPENE SYNTHASE"/>
    <property type="match status" value="1"/>
</dbReference>
<name>A0ABT0V0A6_9ACTN</name>
<dbReference type="InterPro" id="IPR001128">
    <property type="entry name" value="Cyt_P450"/>
</dbReference>
<evidence type="ECO:0000313" key="8">
    <source>
        <dbReference type="EMBL" id="MCM2393325.1"/>
    </source>
</evidence>
<keyword evidence="4 7" id="KW-0560">Oxidoreductase</keyword>
<evidence type="ECO:0000256" key="3">
    <source>
        <dbReference type="ARBA" id="ARBA00022723"/>
    </source>
</evidence>
<protein>
    <submittedName>
        <fullName evidence="8">Cytochrome P450</fullName>
    </submittedName>
</protein>
<evidence type="ECO:0000256" key="7">
    <source>
        <dbReference type="RuleBase" id="RU000461"/>
    </source>
</evidence>
<evidence type="ECO:0000256" key="2">
    <source>
        <dbReference type="ARBA" id="ARBA00022617"/>
    </source>
</evidence>
<comment type="similarity">
    <text evidence="1 7">Belongs to the cytochrome P450 family.</text>
</comment>
<gene>
    <name evidence="8" type="ORF">NBG84_34475</name>
</gene>
<organism evidence="8 9">
    <name type="scientific">Streptomyces albipurpureus</name>
    <dbReference type="NCBI Taxonomy" id="2897419"/>
    <lineage>
        <taxon>Bacteria</taxon>
        <taxon>Bacillati</taxon>
        <taxon>Actinomycetota</taxon>
        <taxon>Actinomycetes</taxon>
        <taxon>Kitasatosporales</taxon>
        <taxon>Streptomycetaceae</taxon>
        <taxon>Streptomyces</taxon>
    </lineage>
</organism>
<accession>A0ABT0V0A6</accession>
<keyword evidence="3 7" id="KW-0479">Metal-binding</keyword>
<sequence>MRGPLAFMRSLRETGEFVRVDIGTLPVCFATSPALVNEVTVGKARSFEKGRLFQRVRPLVGNGLATADGETHRRHRRLMQPMFHRQQIAGYVEVMGRNADALANSWTAGQRIEVHREVTSLTIRTLAETLFSTQIGQQAVSTVSRELPVVMRNMLMRTASPKLLDGLPLWRSFDRATTNMRSVIDRLVVETRRSGQSDQPDLLSVLLAARDADTGEALTDEEVRDELVTILFAGSETTASVLSWALHHLSQHPEIAKAAVAEIEEVTEGKSVAFADIPQLSLVKRVLDESLRLHGVVLLMRRALEPVEIGGFRIPAGTEVAFSLYALHRDPEIYPQPDVFDPDRWLPERRAELPRDAVVPFGSGNRKCIGDAFAWTQATVALATILRRWRLHATGDHTPREVLAAMANPDRVPMTVHPRVGP</sequence>
<keyword evidence="2 7" id="KW-0349">Heme</keyword>
<dbReference type="InterPro" id="IPR002401">
    <property type="entry name" value="Cyt_P450_E_grp-I"/>
</dbReference>
<evidence type="ECO:0000256" key="1">
    <source>
        <dbReference type="ARBA" id="ARBA00010617"/>
    </source>
</evidence>
<dbReference type="CDD" id="cd11049">
    <property type="entry name" value="CYP170A1-like"/>
    <property type="match status" value="1"/>
</dbReference>
<dbReference type="Gene3D" id="1.10.630.10">
    <property type="entry name" value="Cytochrome P450"/>
    <property type="match status" value="1"/>
</dbReference>
<dbReference type="PRINTS" id="PR00463">
    <property type="entry name" value="EP450I"/>
</dbReference>
<keyword evidence="6 7" id="KW-0503">Monooxygenase</keyword>
<dbReference type="InterPro" id="IPR050196">
    <property type="entry name" value="Cytochrome_P450_Monoox"/>
</dbReference>
<dbReference type="InterPro" id="IPR036396">
    <property type="entry name" value="Cyt_P450_sf"/>
</dbReference>
<evidence type="ECO:0000256" key="5">
    <source>
        <dbReference type="ARBA" id="ARBA00023004"/>
    </source>
</evidence>
<proteinExistence type="inferred from homology"/>
<comment type="caution">
    <text evidence="8">The sequence shown here is derived from an EMBL/GenBank/DDBJ whole genome shotgun (WGS) entry which is preliminary data.</text>
</comment>
<dbReference type="InterPro" id="IPR017972">
    <property type="entry name" value="Cyt_P450_CS"/>
</dbReference>
<dbReference type="PANTHER" id="PTHR24291">
    <property type="entry name" value="CYTOCHROME P450 FAMILY 4"/>
    <property type="match status" value="1"/>
</dbReference>
<dbReference type="SUPFAM" id="SSF48264">
    <property type="entry name" value="Cytochrome P450"/>
    <property type="match status" value="1"/>
</dbReference>
<keyword evidence="5 7" id="KW-0408">Iron</keyword>